<dbReference type="AlphaFoldDB" id="A0AAW9RT92"/>
<dbReference type="PANTHER" id="PTHR42928">
    <property type="entry name" value="TRICARBOXYLATE-BINDING PROTEIN"/>
    <property type="match status" value="1"/>
</dbReference>
<proteinExistence type="inferred from homology"/>
<dbReference type="Pfam" id="PF03401">
    <property type="entry name" value="TctC"/>
    <property type="match status" value="1"/>
</dbReference>
<dbReference type="Proteomes" id="UP001378188">
    <property type="component" value="Unassembled WGS sequence"/>
</dbReference>
<keyword evidence="4" id="KW-1185">Reference proteome</keyword>
<dbReference type="RefSeq" id="WP_340328442.1">
    <property type="nucleotide sequence ID" value="NZ_JAZHOF010000002.1"/>
</dbReference>
<dbReference type="PIRSF" id="PIRSF017082">
    <property type="entry name" value="YflP"/>
    <property type="match status" value="1"/>
</dbReference>
<name>A0AAW9RT92_9HYPH</name>
<dbReference type="CDD" id="cd07012">
    <property type="entry name" value="PBP2_Bug_TTT"/>
    <property type="match status" value="1"/>
</dbReference>
<evidence type="ECO:0000313" key="3">
    <source>
        <dbReference type="EMBL" id="MEJ8570696.1"/>
    </source>
</evidence>
<dbReference type="InterPro" id="IPR042100">
    <property type="entry name" value="Bug_dom1"/>
</dbReference>
<dbReference type="PANTHER" id="PTHR42928:SF5">
    <property type="entry name" value="BLR1237 PROTEIN"/>
    <property type="match status" value="1"/>
</dbReference>
<dbReference type="InterPro" id="IPR005064">
    <property type="entry name" value="BUG"/>
</dbReference>
<keyword evidence="2" id="KW-0732">Signal</keyword>
<dbReference type="EMBL" id="JAZHOF010000002">
    <property type="protein sequence ID" value="MEJ8570696.1"/>
    <property type="molecule type" value="Genomic_DNA"/>
</dbReference>
<evidence type="ECO:0000256" key="2">
    <source>
        <dbReference type="SAM" id="SignalP"/>
    </source>
</evidence>
<accession>A0AAW9RT92</accession>
<reference evidence="3 4" key="1">
    <citation type="submission" date="2024-02" db="EMBL/GenBank/DDBJ databases">
        <title>Genome analysis and characterization of Microbaculum marinisediminis sp. nov., isolated from marine sediment.</title>
        <authorList>
            <person name="Du Z.-J."/>
            <person name="Ye Y.-Q."/>
            <person name="Zhang Z.-R."/>
            <person name="Yuan S.-M."/>
            <person name="Zhang X.-Y."/>
        </authorList>
    </citation>
    <scope>NUCLEOTIDE SEQUENCE [LARGE SCALE GENOMIC DNA]</scope>
    <source>
        <strain evidence="3 4">SDUM1044001</strain>
    </source>
</reference>
<comment type="similarity">
    <text evidence="1">Belongs to the UPF0065 (bug) family.</text>
</comment>
<protein>
    <submittedName>
        <fullName evidence="3">Tripartite tricarboxylate transporter substrate binding protein</fullName>
    </submittedName>
</protein>
<feature type="chain" id="PRO_5043959424" evidence="2">
    <location>
        <begin position="23"/>
        <end position="320"/>
    </location>
</feature>
<evidence type="ECO:0000313" key="4">
    <source>
        <dbReference type="Proteomes" id="UP001378188"/>
    </source>
</evidence>
<evidence type="ECO:0000256" key="1">
    <source>
        <dbReference type="ARBA" id="ARBA00006987"/>
    </source>
</evidence>
<feature type="signal peptide" evidence="2">
    <location>
        <begin position="1"/>
        <end position="22"/>
    </location>
</feature>
<dbReference type="Gene3D" id="3.40.190.10">
    <property type="entry name" value="Periplasmic binding protein-like II"/>
    <property type="match status" value="1"/>
</dbReference>
<gene>
    <name evidence="3" type="ORF">V3328_04385</name>
</gene>
<sequence>MKKWTAAMAAVGALFASTALHAQDYPGKPITVIVPYGAGQATDVMCRVFLEQLKVELGATIVIENRVGAASNVGASEASKARPDGYTLLCTGSATHVANPLIYSDMGFDPDTSLLPITGIASTGYVVATGSAFKGKTIGDVIEQAKASPDSVRMGLVSTTARVVNGMLSEATGASFNVVPYAGGNQALFPDLIRGDVAVAIEAMPSAVGPIQGGQIEGLAVTLPERSTLIPDVPTLKESGIDLTLVGWNAFYAPAGTPEEIITQVNAAAVKALAHPDVAERLKTVASTPMPTTPDELAALIQRDRATWKPMVELYNLKVN</sequence>
<comment type="caution">
    <text evidence="3">The sequence shown here is derived from an EMBL/GenBank/DDBJ whole genome shotgun (WGS) entry which is preliminary data.</text>
</comment>
<dbReference type="Gene3D" id="3.40.190.150">
    <property type="entry name" value="Bordetella uptake gene, domain 1"/>
    <property type="match status" value="1"/>
</dbReference>
<organism evidence="3 4">
    <name type="scientific">Microbaculum marinum</name>
    <dbReference type="NCBI Taxonomy" id="1764581"/>
    <lineage>
        <taxon>Bacteria</taxon>
        <taxon>Pseudomonadati</taxon>
        <taxon>Pseudomonadota</taxon>
        <taxon>Alphaproteobacteria</taxon>
        <taxon>Hyphomicrobiales</taxon>
        <taxon>Tepidamorphaceae</taxon>
        <taxon>Microbaculum</taxon>
    </lineage>
</organism>